<dbReference type="PANTHER" id="PTHR11645">
    <property type="entry name" value="PYRROLINE-5-CARBOXYLATE REDUCTASE"/>
    <property type="match status" value="1"/>
</dbReference>
<dbReference type="RefSeq" id="WP_042397264.1">
    <property type="nucleotide sequence ID" value="NZ_CYYT01000012.1"/>
</dbReference>
<dbReference type="GO" id="GO:0005737">
    <property type="term" value="C:cytoplasm"/>
    <property type="evidence" value="ECO:0007669"/>
    <property type="project" value="UniProtKB-SubCell"/>
</dbReference>
<evidence type="ECO:0000256" key="11">
    <source>
        <dbReference type="PIRSR" id="PIRSR000193-1"/>
    </source>
</evidence>
<dbReference type="GeneID" id="83011618"/>
<dbReference type="Pfam" id="PF14748">
    <property type="entry name" value="P5CR_dimer"/>
    <property type="match status" value="1"/>
</dbReference>
<dbReference type="Proteomes" id="UP000095558">
    <property type="component" value="Unassembled WGS sequence"/>
</dbReference>
<keyword evidence="7 9" id="KW-0560">Oxidoreductase</keyword>
<evidence type="ECO:0000256" key="8">
    <source>
        <dbReference type="ARBA" id="ARBA00058118"/>
    </source>
</evidence>
<dbReference type="InterPro" id="IPR053790">
    <property type="entry name" value="P5CR-like_CS"/>
</dbReference>
<dbReference type="NCBIfam" id="TIGR00112">
    <property type="entry name" value="proC"/>
    <property type="match status" value="1"/>
</dbReference>
<dbReference type="GO" id="GO:0004735">
    <property type="term" value="F:pyrroline-5-carboxylate reductase activity"/>
    <property type="evidence" value="ECO:0007669"/>
    <property type="project" value="UniProtKB-UniRule"/>
</dbReference>
<dbReference type="Gene3D" id="1.10.3730.10">
    <property type="entry name" value="ProC C-terminal domain-like"/>
    <property type="match status" value="1"/>
</dbReference>
<dbReference type="EMBL" id="CYZV01000046">
    <property type="protein sequence ID" value="CUO74304.1"/>
    <property type="molecule type" value="Genomic_DNA"/>
</dbReference>
<protein>
    <recommendedName>
        <fullName evidence="9 10">Pyrroline-5-carboxylate reductase</fullName>
        <shortName evidence="9">P5C reductase</shortName>
        <shortName evidence="9">P5CR</shortName>
        <ecNumber evidence="9 10">1.5.1.2</ecNumber>
    </recommendedName>
    <alternativeName>
        <fullName evidence="9">PCA reductase</fullName>
    </alternativeName>
</protein>
<sequence>MNRKIGFIGCGNMGKAMLGALVKADNISNDNIIVSTKSKASAEKINDEYGVKSTTVNSEVAKEADVLFLAVKPYFFKEVIEEIKDLVKDEAIIISIAAGVTVNQIEEWFGKEIKLVRTMPNTPASVGEGMSAICPNGNITENELNYVGSLYNLFGKYEVLEEKDFHAFIALCGSSPAYVFMFIEAMADAGVKLGLPRAKAYKLAEQAILGSAKLALETGKHPGVLKDEVCSPGGTTIEAVIDLEKNGFRNTVISAVEKCADKSKNM</sequence>
<keyword evidence="3 9" id="KW-0963">Cytoplasm</keyword>
<dbReference type="InterPro" id="IPR008927">
    <property type="entry name" value="6-PGluconate_DH-like_C_sf"/>
</dbReference>
<dbReference type="AlphaFoldDB" id="A0A174D4Z8"/>
<comment type="function">
    <text evidence="8 9">Catalyzes the reduction of 1-pyrroline-5-carboxylate (PCA) to L-proline.</text>
</comment>
<feature type="domain" description="Pyrroline-5-carboxylate reductase catalytic N-terminal" evidence="13">
    <location>
        <begin position="4"/>
        <end position="99"/>
    </location>
</feature>
<evidence type="ECO:0000256" key="1">
    <source>
        <dbReference type="ARBA" id="ARBA00004496"/>
    </source>
</evidence>
<dbReference type="OrthoDB" id="9805754at2"/>
<feature type="binding site" evidence="11">
    <location>
        <begin position="8"/>
        <end position="13"/>
    </location>
    <ligand>
        <name>NADP(+)</name>
        <dbReference type="ChEBI" id="CHEBI:58349"/>
    </ligand>
</feature>
<evidence type="ECO:0000313" key="16">
    <source>
        <dbReference type="Proteomes" id="UP000095558"/>
    </source>
</evidence>
<dbReference type="PANTHER" id="PTHR11645:SF0">
    <property type="entry name" value="PYRROLINE-5-CARBOXYLATE REDUCTASE 3"/>
    <property type="match status" value="1"/>
</dbReference>
<dbReference type="PROSITE" id="PS00521">
    <property type="entry name" value="P5CR"/>
    <property type="match status" value="1"/>
</dbReference>
<evidence type="ECO:0000256" key="2">
    <source>
        <dbReference type="ARBA" id="ARBA00005525"/>
    </source>
</evidence>
<keyword evidence="4 9" id="KW-0028">Amino-acid biosynthesis</keyword>
<feature type="domain" description="Pyrroline-5-carboxylate reductase dimerisation" evidence="14">
    <location>
        <begin position="162"/>
        <end position="266"/>
    </location>
</feature>
<dbReference type="EC" id="1.5.1.2" evidence="9 10"/>
<comment type="similarity">
    <text evidence="2 9 12">Belongs to the pyrroline-5-carboxylate reductase family.</text>
</comment>
<dbReference type="SUPFAM" id="SSF48179">
    <property type="entry name" value="6-phosphogluconate dehydrogenase C-terminal domain-like"/>
    <property type="match status" value="1"/>
</dbReference>
<evidence type="ECO:0000256" key="10">
    <source>
        <dbReference type="NCBIfam" id="TIGR00112"/>
    </source>
</evidence>
<evidence type="ECO:0000256" key="3">
    <source>
        <dbReference type="ARBA" id="ARBA00022490"/>
    </source>
</evidence>
<evidence type="ECO:0000256" key="7">
    <source>
        <dbReference type="ARBA" id="ARBA00023002"/>
    </source>
</evidence>
<feature type="binding site" evidence="11">
    <location>
        <position position="36"/>
    </location>
    <ligand>
        <name>NADP(+)</name>
        <dbReference type="ChEBI" id="CHEBI:58349"/>
    </ligand>
</feature>
<proteinExistence type="inferred from homology"/>
<dbReference type="SUPFAM" id="SSF51735">
    <property type="entry name" value="NAD(P)-binding Rossmann-fold domains"/>
    <property type="match status" value="1"/>
</dbReference>
<dbReference type="Pfam" id="PF03807">
    <property type="entry name" value="F420_oxidored"/>
    <property type="match status" value="1"/>
</dbReference>
<keyword evidence="6 9" id="KW-0521">NADP</keyword>
<name>A0A174D4Z8_9CLOT</name>
<evidence type="ECO:0000259" key="13">
    <source>
        <dbReference type="Pfam" id="PF03807"/>
    </source>
</evidence>
<comment type="subcellular location">
    <subcellularLocation>
        <location evidence="1 9">Cytoplasm</location>
    </subcellularLocation>
</comment>
<dbReference type="InterPro" id="IPR028939">
    <property type="entry name" value="P5C_Rdtase_cat_N"/>
</dbReference>
<comment type="catalytic activity">
    <reaction evidence="9 12">
        <text>L-proline + NADP(+) = (S)-1-pyrroline-5-carboxylate + NADPH + 2 H(+)</text>
        <dbReference type="Rhea" id="RHEA:14109"/>
        <dbReference type="ChEBI" id="CHEBI:15378"/>
        <dbReference type="ChEBI" id="CHEBI:17388"/>
        <dbReference type="ChEBI" id="CHEBI:57783"/>
        <dbReference type="ChEBI" id="CHEBI:58349"/>
        <dbReference type="ChEBI" id="CHEBI:60039"/>
        <dbReference type="EC" id="1.5.1.2"/>
    </reaction>
</comment>
<comment type="catalytic activity">
    <reaction evidence="9">
        <text>L-proline + NAD(+) = (S)-1-pyrroline-5-carboxylate + NADH + 2 H(+)</text>
        <dbReference type="Rhea" id="RHEA:14105"/>
        <dbReference type="ChEBI" id="CHEBI:15378"/>
        <dbReference type="ChEBI" id="CHEBI:17388"/>
        <dbReference type="ChEBI" id="CHEBI:57540"/>
        <dbReference type="ChEBI" id="CHEBI:57945"/>
        <dbReference type="ChEBI" id="CHEBI:60039"/>
        <dbReference type="EC" id="1.5.1.2"/>
    </reaction>
</comment>
<evidence type="ECO:0000256" key="4">
    <source>
        <dbReference type="ARBA" id="ARBA00022605"/>
    </source>
</evidence>
<feature type="binding site" evidence="11">
    <location>
        <begin position="70"/>
        <end position="73"/>
    </location>
    <ligand>
        <name>NADP(+)</name>
        <dbReference type="ChEBI" id="CHEBI:58349"/>
    </ligand>
</feature>
<dbReference type="InterPro" id="IPR036291">
    <property type="entry name" value="NAD(P)-bd_dom_sf"/>
</dbReference>
<evidence type="ECO:0000256" key="5">
    <source>
        <dbReference type="ARBA" id="ARBA00022650"/>
    </source>
</evidence>
<evidence type="ECO:0000313" key="15">
    <source>
        <dbReference type="EMBL" id="CUO74304.1"/>
    </source>
</evidence>
<evidence type="ECO:0000256" key="12">
    <source>
        <dbReference type="RuleBase" id="RU003903"/>
    </source>
</evidence>
<comment type="pathway">
    <text evidence="9 12">Amino-acid biosynthesis; L-proline biosynthesis; L-proline from L-glutamate 5-semialdehyde: step 1/1.</text>
</comment>
<dbReference type="InterPro" id="IPR029036">
    <property type="entry name" value="P5CR_dimer"/>
</dbReference>
<dbReference type="FunFam" id="3.40.50.720:FF:000190">
    <property type="entry name" value="Pyrroline-5-carboxylate reductase"/>
    <property type="match status" value="1"/>
</dbReference>
<dbReference type="FunFam" id="1.10.3730.10:FF:000001">
    <property type="entry name" value="Pyrroline-5-carboxylate reductase"/>
    <property type="match status" value="1"/>
</dbReference>
<dbReference type="PIRSF" id="PIRSF000193">
    <property type="entry name" value="Pyrrol-5-carb_rd"/>
    <property type="match status" value="1"/>
</dbReference>
<feature type="binding site" evidence="11">
    <location>
        <position position="57"/>
    </location>
    <ligand>
        <name>NADPH</name>
        <dbReference type="ChEBI" id="CHEBI:57783"/>
    </ligand>
</feature>
<evidence type="ECO:0000256" key="6">
    <source>
        <dbReference type="ARBA" id="ARBA00022857"/>
    </source>
</evidence>
<reference evidence="15 16" key="1">
    <citation type="submission" date="2015-09" db="EMBL/GenBank/DDBJ databases">
        <authorList>
            <consortium name="Pathogen Informatics"/>
        </authorList>
    </citation>
    <scope>NUCLEOTIDE SEQUENCE [LARGE SCALE GENOMIC DNA]</scope>
    <source>
        <strain evidence="15 16">2789STDY5834855</strain>
    </source>
</reference>
<organism evidence="15 16">
    <name type="scientific">Clostridium disporicum</name>
    <dbReference type="NCBI Taxonomy" id="84024"/>
    <lineage>
        <taxon>Bacteria</taxon>
        <taxon>Bacillati</taxon>
        <taxon>Bacillota</taxon>
        <taxon>Clostridia</taxon>
        <taxon>Eubacteriales</taxon>
        <taxon>Clostridiaceae</taxon>
        <taxon>Clostridium</taxon>
    </lineage>
</organism>
<evidence type="ECO:0000259" key="14">
    <source>
        <dbReference type="Pfam" id="PF14748"/>
    </source>
</evidence>
<dbReference type="Gene3D" id="3.40.50.720">
    <property type="entry name" value="NAD(P)-binding Rossmann-like Domain"/>
    <property type="match status" value="1"/>
</dbReference>
<accession>A0A174D4Z8</accession>
<dbReference type="UniPathway" id="UPA00098">
    <property type="reaction ID" value="UER00361"/>
</dbReference>
<gene>
    <name evidence="9 15" type="primary">proC</name>
    <name evidence="15" type="ORF">ERS852470_03229</name>
</gene>
<dbReference type="InterPro" id="IPR000304">
    <property type="entry name" value="Pyrroline-COOH_reductase"/>
</dbReference>
<dbReference type="GO" id="GO:0055129">
    <property type="term" value="P:L-proline biosynthetic process"/>
    <property type="evidence" value="ECO:0007669"/>
    <property type="project" value="UniProtKB-UniRule"/>
</dbReference>
<evidence type="ECO:0000256" key="9">
    <source>
        <dbReference type="HAMAP-Rule" id="MF_01925"/>
    </source>
</evidence>
<dbReference type="HAMAP" id="MF_01925">
    <property type="entry name" value="P5C_reductase"/>
    <property type="match status" value="1"/>
</dbReference>
<keyword evidence="5 9" id="KW-0641">Proline biosynthesis</keyword>